<gene>
    <name evidence="2" type="ORF">PL2TA16_04187</name>
</gene>
<comment type="caution">
    <text evidence="2">The sequence shown here is derived from an EMBL/GenBank/DDBJ whole genome shotgun (WGS) entry which is preliminary data.</text>
</comment>
<accession>V4HXB7</accession>
<dbReference type="InterPro" id="IPR052164">
    <property type="entry name" value="Anthracycline_SecMetBiosynth"/>
</dbReference>
<organism evidence="2 3">
    <name type="scientific">Pseudoalteromonas luteoviolacea (strain 2ta16)</name>
    <dbReference type="NCBI Taxonomy" id="1353533"/>
    <lineage>
        <taxon>Bacteria</taxon>
        <taxon>Pseudomonadati</taxon>
        <taxon>Pseudomonadota</taxon>
        <taxon>Gammaproteobacteria</taxon>
        <taxon>Alteromonadales</taxon>
        <taxon>Pseudoalteromonadaceae</taxon>
        <taxon>Pseudoalteromonas</taxon>
    </lineage>
</organism>
<sequence length="128" mass="14303">MNNKPRKGGVMNQHEKLNYVEFAAKDLQSTKLFFSQVFGWEFVDYGPEYTAFSNQGLDGGFYQADMSCQVSNGGALLVFYSKDIQNTLSKVTENGGEIVLPIFEFPGGCRFHFTEPSGNEFAVWSETA</sequence>
<evidence type="ECO:0000259" key="1">
    <source>
        <dbReference type="PROSITE" id="PS51819"/>
    </source>
</evidence>
<dbReference type="InterPro" id="IPR004360">
    <property type="entry name" value="Glyas_Fos-R_dOase_dom"/>
</dbReference>
<dbReference type="EMBL" id="AUSV01000049">
    <property type="protein sequence ID" value="ESP92594.1"/>
    <property type="molecule type" value="Genomic_DNA"/>
</dbReference>
<proteinExistence type="predicted"/>
<dbReference type="InterPro" id="IPR037523">
    <property type="entry name" value="VOC_core"/>
</dbReference>
<dbReference type="PROSITE" id="PS51819">
    <property type="entry name" value="VOC"/>
    <property type="match status" value="1"/>
</dbReference>
<protein>
    <submittedName>
        <fullName evidence="2">Putative enzyme related to lactoylglutathione lyase</fullName>
    </submittedName>
</protein>
<keyword evidence="2" id="KW-0456">Lyase</keyword>
<feature type="domain" description="VOC" evidence="1">
    <location>
        <begin position="16"/>
        <end position="126"/>
    </location>
</feature>
<dbReference type="SUPFAM" id="SSF54593">
    <property type="entry name" value="Glyoxalase/Bleomycin resistance protein/Dihydroxybiphenyl dioxygenase"/>
    <property type="match status" value="1"/>
</dbReference>
<reference evidence="2 3" key="1">
    <citation type="submission" date="2013-07" db="EMBL/GenBank/DDBJ databases">
        <title>Draft genome sequence of Pseudoalteromonas luteoviolacea 2ta16.</title>
        <authorList>
            <person name="Allen E.E."/>
            <person name="Azam F."/>
            <person name="Podell S."/>
        </authorList>
    </citation>
    <scope>NUCLEOTIDE SEQUENCE [LARGE SCALE GENOMIC DNA]</scope>
    <source>
        <strain evidence="2 3">2ta16</strain>
    </source>
</reference>
<dbReference type="Pfam" id="PF00903">
    <property type="entry name" value="Glyoxalase"/>
    <property type="match status" value="1"/>
</dbReference>
<evidence type="ECO:0000313" key="3">
    <source>
        <dbReference type="Proteomes" id="UP000017820"/>
    </source>
</evidence>
<dbReference type="Proteomes" id="UP000017820">
    <property type="component" value="Unassembled WGS sequence"/>
</dbReference>
<dbReference type="Gene3D" id="3.10.180.10">
    <property type="entry name" value="2,3-Dihydroxybiphenyl 1,2-Dioxygenase, domain 1"/>
    <property type="match status" value="1"/>
</dbReference>
<dbReference type="InterPro" id="IPR029068">
    <property type="entry name" value="Glyas_Bleomycin-R_OHBP_Dase"/>
</dbReference>
<dbReference type="PATRIC" id="fig|1353533.3.peg.3133"/>
<dbReference type="PANTHER" id="PTHR33993">
    <property type="entry name" value="GLYOXALASE-RELATED"/>
    <property type="match status" value="1"/>
</dbReference>
<dbReference type="PANTHER" id="PTHR33993:SF1">
    <property type="entry name" value="GLYOXALASE FAMILY PROTEIN"/>
    <property type="match status" value="1"/>
</dbReference>
<dbReference type="CDD" id="cd07247">
    <property type="entry name" value="SgaA_N_like"/>
    <property type="match status" value="1"/>
</dbReference>
<dbReference type="GO" id="GO:0016829">
    <property type="term" value="F:lyase activity"/>
    <property type="evidence" value="ECO:0007669"/>
    <property type="project" value="UniProtKB-KW"/>
</dbReference>
<evidence type="ECO:0000313" key="2">
    <source>
        <dbReference type="EMBL" id="ESP92594.1"/>
    </source>
</evidence>
<name>V4HXB7_PSEL2</name>
<dbReference type="AlphaFoldDB" id="V4HXB7"/>